<dbReference type="GO" id="GO:0004674">
    <property type="term" value="F:protein serine/threonine kinase activity"/>
    <property type="evidence" value="ECO:0007669"/>
    <property type="project" value="UniProtKB-KW"/>
</dbReference>
<dbReference type="PROSITE" id="PS00108">
    <property type="entry name" value="PROTEIN_KINASE_ST"/>
    <property type="match status" value="1"/>
</dbReference>
<dbReference type="SMART" id="SM00220">
    <property type="entry name" value="S_TKc"/>
    <property type="match status" value="1"/>
</dbReference>
<dbReference type="GO" id="GO:0005524">
    <property type="term" value="F:ATP binding"/>
    <property type="evidence" value="ECO:0007669"/>
    <property type="project" value="UniProtKB-KW"/>
</dbReference>
<dbReference type="InterPro" id="IPR000719">
    <property type="entry name" value="Prot_kinase_dom"/>
</dbReference>
<dbReference type="FunFam" id="3.30.200.20:FF:000043">
    <property type="entry name" value="Wall-associated receptor kinase 2"/>
    <property type="match status" value="1"/>
</dbReference>
<evidence type="ECO:0000256" key="4">
    <source>
        <dbReference type="ARBA" id="ARBA00022692"/>
    </source>
</evidence>
<keyword evidence="15" id="KW-1185">Reference proteome</keyword>
<comment type="catalytic activity">
    <reaction evidence="12">
        <text>L-threonyl-[protein] + ATP = O-phospho-L-threonyl-[protein] + ADP + H(+)</text>
        <dbReference type="Rhea" id="RHEA:46608"/>
        <dbReference type="Rhea" id="RHEA-COMP:11060"/>
        <dbReference type="Rhea" id="RHEA-COMP:11605"/>
        <dbReference type="ChEBI" id="CHEBI:15378"/>
        <dbReference type="ChEBI" id="CHEBI:30013"/>
        <dbReference type="ChEBI" id="CHEBI:30616"/>
        <dbReference type="ChEBI" id="CHEBI:61977"/>
        <dbReference type="ChEBI" id="CHEBI:456216"/>
    </reaction>
</comment>
<dbReference type="GO" id="GO:0007166">
    <property type="term" value="P:cell surface receptor signaling pathway"/>
    <property type="evidence" value="ECO:0007669"/>
    <property type="project" value="InterPro"/>
</dbReference>
<name>A0AAV5KNR1_9ROSI</name>
<keyword evidence="5" id="KW-0732">Signal</keyword>
<keyword evidence="10" id="KW-0472">Membrane</keyword>
<evidence type="ECO:0000256" key="6">
    <source>
        <dbReference type="ARBA" id="ARBA00022741"/>
    </source>
</evidence>
<dbReference type="InterPro" id="IPR001245">
    <property type="entry name" value="Ser-Thr/Tyr_kinase_cat_dom"/>
</dbReference>
<keyword evidence="2" id="KW-0723">Serine/threonine-protein kinase</keyword>
<dbReference type="PANTHER" id="PTHR27005:SF280">
    <property type="entry name" value="WALL-ASSOCIATED RECEPTOR KINASE-LIKE 8"/>
    <property type="match status" value="1"/>
</dbReference>
<keyword evidence="8" id="KW-0067">ATP-binding</keyword>
<evidence type="ECO:0000313" key="14">
    <source>
        <dbReference type="EMBL" id="GKV26301.1"/>
    </source>
</evidence>
<feature type="domain" description="Protein kinase" evidence="13">
    <location>
        <begin position="43"/>
        <end position="319"/>
    </location>
</feature>
<evidence type="ECO:0000256" key="2">
    <source>
        <dbReference type="ARBA" id="ARBA00022527"/>
    </source>
</evidence>
<evidence type="ECO:0000256" key="8">
    <source>
        <dbReference type="ARBA" id="ARBA00022840"/>
    </source>
</evidence>
<evidence type="ECO:0000256" key="12">
    <source>
        <dbReference type="ARBA" id="ARBA00047951"/>
    </source>
</evidence>
<dbReference type="Proteomes" id="UP001054252">
    <property type="component" value="Unassembled WGS sequence"/>
</dbReference>
<evidence type="ECO:0000256" key="11">
    <source>
        <dbReference type="ARBA" id="ARBA00047558"/>
    </source>
</evidence>
<evidence type="ECO:0000256" key="9">
    <source>
        <dbReference type="ARBA" id="ARBA00022989"/>
    </source>
</evidence>
<evidence type="ECO:0000256" key="10">
    <source>
        <dbReference type="ARBA" id="ARBA00023136"/>
    </source>
</evidence>
<comment type="subcellular location">
    <subcellularLocation>
        <location evidence="1">Membrane</location>
        <topology evidence="1">Single-pass type I membrane protein</topology>
    </subcellularLocation>
</comment>
<dbReference type="Gene3D" id="1.10.510.10">
    <property type="entry name" value="Transferase(Phosphotransferase) domain 1"/>
    <property type="match status" value="1"/>
</dbReference>
<organism evidence="14 15">
    <name type="scientific">Rubroshorea leprosula</name>
    <dbReference type="NCBI Taxonomy" id="152421"/>
    <lineage>
        <taxon>Eukaryota</taxon>
        <taxon>Viridiplantae</taxon>
        <taxon>Streptophyta</taxon>
        <taxon>Embryophyta</taxon>
        <taxon>Tracheophyta</taxon>
        <taxon>Spermatophyta</taxon>
        <taxon>Magnoliopsida</taxon>
        <taxon>eudicotyledons</taxon>
        <taxon>Gunneridae</taxon>
        <taxon>Pentapetalae</taxon>
        <taxon>rosids</taxon>
        <taxon>malvids</taxon>
        <taxon>Malvales</taxon>
        <taxon>Dipterocarpaceae</taxon>
        <taxon>Rubroshorea</taxon>
    </lineage>
</organism>
<sequence>MKLRSQFFKQSLLLQQQLSSTEGNVEMTKTFSTKELEKATDNFNWNRILGQGGQGTVYKGMLVDGRIVAIKKSKVLDEEKVKDFINEVVILTQINHRNIVKLLGCCLETEVPLLVYEFIPNGTLFQYIHDENEDFPLSWERRLTIASEVASALSYLHSAASTPIYHRDVKSSNILLDEKYRAEVSDFGTSRSIAIDQTHLTTNVQGTFGYVDPEYYQSGQFTEKSDVYSFGVVLVELLTGEKPISLEKAEGERNLASHFILSMEENNLLNILDARVKDSSAHEEIIKVAKLAYRCLSLSGERRPRMIEIAMELEQIRFLQNNSSDQKNHEEITYDESEVTKYWNVASRTSSLLDTDTEPLFSSQSRGS</sequence>
<dbReference type="CDD" id="cd14066">
    <property type="entry name" value="STKc_IRAK"/>
    <property type="match status" value="1"/>
</dbReference>
<keyword evidence="9" id="KW-1133">Transmembrane helix</keyword>
<accession>A0AAV5KNR1</accession>
<dbReference type="AlphaFoldDB" id="A0AAV5KNR1"/>
<protein>
    <recommendedName>
        <fullName evidence="13">Protein kinase domain-containing protein</fullName>
    </recommendedName>
</protein>
<evidence type="ECO:0000313" key="15">
    <source>
        <dbReference type="Proteomes" id="UP001054252"/>
    </source>
</evidence>
<keyword evidence="7" id="KW-0418">Kinase</keyword>
<dbReference type="PROSITE" id="PS50011">
    <property type="entry name" value="PROTEIN_KINASE_DOM"/>
    <property type="match status" value="1"/>
</dbReference>
<comment type="caution">
    <text evidence="14">The sequence shown here is derived from an EMBL/GenBank/DDBJ whole genome shotgun (WGS) entry which is preliminary data.</text>
</comment>
<dbReference type="PANTHER" id="PTHR27005">
    <property type="entry name" value="WALL-ASSOCIATED RECEPTOR KINASE-LIKE 21"/>
    <property type="match status" value="1"/>
</dbReference>
<keyword evidence="6" id="KW-0547">Nucleotide-binding</keyword>
<evidence type="ECO:0000259" key="13">
    <source>
        <dbReference type="PROSITE" id="PS50011"/>
    </source>
</evidence>
<dbReference type="Pfam" id="PF07714">
    <property type="entry name" value="PK_Tyr_Ser-Thr"/>
    <property type="match status" value="1"/>
</dbReference>
<dbReference type="Gene3D" id="3.30.200.20">
    <property type="entry name" value="Phosphorylase Kinase, domain 1"/>
    <property type="match status" value="1"/>
</dbReference>
<dbReference type="EMBL" id="BPVZ01000071">
    <property type="protein sequence ID" value="GKV26301.1"/>
    <property type="molecule type" value="Genomic_DNA"/>
</dbReference>
<dbReference type="GO" id="GO:0005886">
    <property type="term" value="C:plasma membrane"/>
    <property type="evidence" value="ECO:0007669"/>
    <property type="project" value="TreeGrafter"/>
</dbReference>
<dbReference type="InterPro" id="IPR045274">
    <property type="entry name" value="WAK-like"/>
</dbReference>
<proteinExistence type="predicted"/>
<comment type="catalytic activity">
    <reaction evidence="11">
        <text>L-seryl-[protein] + ATP = O-phospho-L-seryl-[protein] + ADP + H(+)</text>
        <dbReference type="Rhea" id="RHEA:17989"/>
        <dbReference type="Rhea" id="RHEA-COMP:9863"/>
        <dbReference type="Rhea" id="RHEA-COMP:11604"/>
        <dbReference type="ChEBI" id="CHEBI:15378"/>
        <dbReference type="ChEBI" id="CHEBI:29999"/>
        <dbReference type="ChEBI" id="CHEBI:30616"/>
        <dbReference type="ChEBI" id="CHEBI:83421"/>
        <dbReference type="ChEBI" id="CHEBI:456216"/>
    </reaction>
</comment>
<evidence type="ECO:0000256" key="1">
    <source>
        <dbReference type="ARBA" id="ARBA00004479"/>
    </source>
</evidence>
<dbReference type="FunFam" id="1.10.510.10:FF:000084">
    <property type="entry name" value="Wall-associated receptor kinase 2"/>
    <property type="match status" value="1"/>
</dbReference>
<evidence type="ECO:0000256" key="3">
    <source>
        <dbReference type="ARBA" id="ARBA00022679"/>
    </source>
</evidence>
<evidence type="ECO:0000256" key="7">
    <source>
        <dbReference type="ARBA" id="ARBA00022777"/>
    </source>
</evidence>
<dbReference type="InterPro" id="IPR008271">
    <property type="entry name" value="Ser/Thr_kinase_AS"/>
</dbReference>
<gene>
    <name evidence="14" type="ORF">SLEP1_g35632</name>
</gene>
<evidence type="ECO:0000256" key="5">
    <source>
        <dbReference type="ARBA" id="ARBA00022729"/>
    </source>
</evidence>
<reference evidence="14 15" key="1">
    <citation type="journal article" date="2021" name="Commun. Biol.">
        <title>The genome of Shorea leprosula (Dipterocarpaceae) highlights the ecological relevance of drought in aseasonal tropical rainforests.</title>
        <authorList>
            <person name="Ng K.K.S."/>
            <person name="Kobayashi M.J."/>
            <person name="Fawcett J.A."/>
            <person name="Hatakeyama M."/>
            <person name="Paape T."/>
            <person name="Ng C.H."/>
            <person name="Ang C.C."/>
            <person name="Tnah L.H."/>
            <person name="Lee C.T."/>
            <person name="Nishiyama T."/>
            <person name="Sese J."/>
            <person name="O'Brien M.J."/>
            <person name="Copetti D."/>
            <person name="Mohd Noor M.I."/>
            <person name="Ong R.C."/>
            <person name="Putra M."/>
            <person name="Sireger I.Z."/>
            <person name="Indrioko S."/>
            <person name="Kosugi Y."/>
            <person name="Izuno A."/>
            <person name="Isagi Y."/>
            <person name="Lee S.L."/>
            <person name="Shimizu K.K."/>
        </authorList>
    </citation>
    <scope>NUCLEOTIDE SEQUENCE [LARGE SCALE GENOMIC DNA]</scope>
    <source>
        <strain evidence="14">214</strain>
    </source>
</reference>
<keyword evidence="4" id="KW-0812">Transmembrane</keyword>
<dbReference type="InterPro" id="IPR011009">
    <property type="entry name" value="Kinase-like_dom_sf"/>
</dbReference>
<keyword evidence="3" id="KW-0808">Transferase</keyword>
<dbReference type="SUPFAM" id="SSF56112">
    <property type="entry name" value="Protein kinase-like (PK-like)"/>
    <property type="match status" value="1"/>
</dbReference>